<keyword evidence="6" id="KW-1185">Reference proteome</keyword>
<evidence type="ECO:0000313" key="6">
    <source>
        <dbReference type="Proteomes" id="UP000269721"/>
    </source>
</evidence>
<feature type="domain" description="SHSP" evidence="4">
    <location>
        <begin position="35"/>
        <end position="146"/>
    </location>
</feature>
<dbReference type="Pfam" id="PF00011">
    <property type="entry name" value="HSP20"/>
    <property type="match status" value="1"/>
</dbReference>
<dbReference type="EMBL" id="ML000725">
    <property type="protein sequence ID" value="RKO83891.1"/>
    <property type="molecule type" value="Genomic_DNA"/>
</dbReference>
<dbReference type="Gene3D" id="2.60.40.790">
    <property type="match status" value="1"/>
</dbReference>
<dbReference type="SUPFAM" id="SSF49764">
    <property type="entry name" value="HSP20-like chaperones"/>
    <property type="match status" value="1"/>
</dbReference>
<evidence type="ECO:0000256" key="2">
    <source>
        <dbReference type="PROSITE-ProRule" id="PRU00285"/>
    </source>
</evidence>
<comment type="similarity">
    <text evidence="2 3">Belongs to the small heat shock protein (HSP20) family.</text>
</comment>
<evidence type="ECO:0000313" key="5">
    <source>
        <dbReference type="EMBL" id="RKO83891.1"/>
    </source>
</evidence>
<reference evidence="6" key="1">
    <citation type="journal article" date="2018" name="Nat. Microbiol.">
        <title>Leveraging single-cell genomics to expand the fungal tree of life.</title>
        <authorList>
            <person name="Ahrendt S.R."/>
            <person name="Quandt C.A."/>
            <person name="Ciobanu D."/>
            <person name="Clum A."/>
            <person name="Salamov A."/>
            <person name="Andreopoulos B."/>
            <person name="Cheng J.F."/>
            <person name="Woyke T."/>
            <person name="Pelin A."/>
            <person name="Henrissat B."/>
            <person name="Reynolds N.K."/>
            <person name="Benny G.L."/>
            <person name="Smith M.E."/>
            <person name="James T.Y."/>
            <person name="Grigoriev I.V."/>
        </authorList>
    </citation>
    <scope>NUCLEOTIDE SEQUENCE [LARGE SCALE GENOMIC DNA]</scope>
</reference>
<dbReference type="InterPro" id="IPR031107">
    <property type="entry name" value="Small_HSP"/>
</dbReference>
<protein>
    <submittedName>
        <fullName evidence="5">HSP20-like chaperone</fullName>
    </submittedName>
</protein>
<dbReference type="AlphaFoldDB" id="A0A4P9VW35"/>
<accession>A0A4P9VW35</accession>
<dbReference type="PANTHER" id="PTHR11527">
    <property type="entry name" value="HEAT-SHOCK PROTEIN 20 FAMILY MEMBER"/>
    <property type="match status" value="1"/>
</dbReference>
<dbReference type="Proteomes" id="UP000269721">
    <property type="component" value="Unassembled WGS sequence"/>
</dbReference>
<keyword evidence="1" id="KW-0346">Stress response</keyword>
<dbReference type="CDD" id="cd06464">
    <property type="entry name" value="ACD_sHsps-like"/>
    <property type="match status" value="1"/>
</dbReference>
<dbReference type="PROSITE" id="PS01031">
    <property type="entry name" value="SHSP"/>
    <property type="match status" value="1"/>
</dbReference>
<dbReference type="InterPro" id="IPR008978">
    <property type="entry name" value="HSP20-like_chaperone"/>
</dbReference>
<dbReference type="OrthoDB" id="1431247at2759"/>
<organism evidence="5 6">
    <name type="scientific">Blyttiomyces helicus</name>
    <dbReference type="NCBI Taxonomy" id="388810"/>
    <lineage>
        <taxon>Eukaryota</taxon>
        <taxon>Fungi</taxon>
        <taxon>Fungi incertae sedis</taxon>
        <taxon>Chytridiomycota</taxon>
        <taxon>Chytridiomycota incertae sedis</taxon>
        <taxon>Chytridiomycetes</taxon>
        <taxon>Chytridiomycetes incertae sedis</taxon>
        <taxon>Blyttiomyces</taxon>
    </lineage>
</organism>
<gene>
    <name evidence="5" type="ORF">BDK51DRAFT_23299</name>
</gene>
<evidence type="ECO:0000259" key="4">
    <source>
        <dbReference type="PROSITE" id="PS01031"/>
    </source>
</evidence>
<sequence>MSILAFSDVFDLFPGAATVRSGDKNDQLEQRRSVWDALRRAPKIDVVETEQEYVVKADVPGLKKEEVTISMQEGVLSISGDRKAEHVESTHHRHVVERYHGRFQRQIHIPVDVIVHKATAKMENGVLELKLPKDLQNITPAKIPIA</sequence>
<evidence type="ECO:0000256" key="3">
    <source>
        <dbReference type="RuleBase" id="RU003616"/>
    </source>
</evidence>
<evidence type="ECO:0000256" key="1">
    <source>
        <dbReference type="ARBA" id="ARBA00023016"/>
    </source>
</evidence>
<dbReference type="InterPro" id="IPR002068">
    <property type="entry name" value="A-crystallin/Hsp20_dom"/>
</dbReference>
<proteinExistence type="inferred from homology"/>
<name>A0A4P9VW35_9FUNG</name>